<feature type="coiled-coil region" evidence="1">
    <location>
        <begin position="67"/>
        <end position="94"/>
    </location>
</feature>
<sequence length="168" mass="18727">MSRGIMHVDARLFDYFTAHIQVGTDAMNEYIFFDADLRDRFVEYAGKQGAVCELREDTMGLVVAVAEDLSDDLVDTLEARYDELQEEQADLMSRVEGGLGKLAGFKLALPDGQTCMVPLQPEMASRLLSCFSFEEIQVLFDAVARSALNPKDSHLCEILHAGTNSKRK</sequence>
<evidence type="ECO:0000313" key="2">
    <source>
        <dbReference type="EMBL" id="KXS31440.1"/>
    </source>
</evidence>
<gene>
    <name evidence="2" type="ORF">AWT59_2445</name>
</gene>
<evidence type="ECO:0000256" key="1">
    <source>
        <dbReference type="SAM" id="Coils"/>
    </source>
</evidence>
<comment type="caution">
    <text evidence="2">The sequence shown here is derived from an EMBL/GenBank/DDBJ whole genome shotgun (WGS) entry which is preliminary data.</text>
</comment>
<keyword evidence="1" id="KW-0175">Coiled coil</keyword>
<protein>
    <submittedName>
        <fullName evidence="2">Uncharacterized protein</fullName>
    </submittedName>
</protein>
<reference evidence="2 3" key="2">
    <citation type="submission" date="2016-03" db="EMBL/GenBank/DDBJ databases">
        <title>New uncultured bacterium of the family Gallionellaceae from acid mine drainage: description and reconstruction of genome based on metagenomic analysis of microbial community.</title>
        <authorList>
            <person name="Kadnikov V."/>
            <person name="Ivasenko D."/>
            <person name="Beletsky A."/>
            <person name="Mardanov A."/>
            <person name="Danilova E."/>
            <person name="Pimenov N."/>
            <person name="Karnachuk O."/>
            <person name="Ravin N."/>
        </authorList>
    </citation>
    <scope>NUCLEOTIDE SEQUENCE [LARGE SCALE GENOMIC DNA]</scope>
    <source>
        <strain evidence="2">ShG14-8</strain>
    </source>
</reference>
<dbReference type="EMBL" id="LSLI01000075">
    <property type="protein sequence ID" value="KXS31440.1"/>
    <property type="molecule type" value="Genomic_DNA"/>
</dbReference>
<dbReference type="Proteomes" id="UP000070578">
    <property type="component" value="Unassembled WGS sequence"/>
</dbReference>
<accession>A0A139BR05</accession>
<evidence type="ECO:0000313" key="3">
    <source>
        <dbReference type="Proteomes" id="UP000070578"/>
    </source>
</evidence>
<name>A0A139BR05_9PROT</name>
<reference evidence="2 3" key="1">
    <citation type="submission" date="2016-02" db="EMBL/GenBank/DDBJ databases">
        <authorList>
            <person name="Wen L."/>
            <person name="He K."/>
            <person name="Yang H."/>
        </authorList>
    </citation>
    <scope>NUCLEOTIDE SEQUENCE [LARGE SCALE GENOMIC DNA]</scope>
    <source>
        <strain evidence="2">ShG14-8</strain>
    </source>
</reference>
<dbReference type="AlphaFoldDB" id="A0A139BR05"/>
<proteinExistence type="predicted"/>
<organism evidence="2 3">
    <name type="scientific">Candidatus Gallionella acididurans</name>
    <dbReference type="NCBI Taxonomy" id="1796491"/>
    <lineage>
        <taxon>Bacteria</taxon>
        <taxon>Pseudomonadati</taxon>
        <taxon>Pseudomonadota</taxon>
        <taxon>Betaproteobacteria</taxon>
        <taxon>Nitrosomonadales</taxon>
        <taxon>Gallionellaceae</taxon>
        <taxon>Gallionella</taxon>
    </lineage>
</organism>